<feature type="region of interest" description="Disordered" evidence="1">
    <location>
        <begin position="20"/>
        <end position="74"/>
    </location>
</feature>
<dbReference type="EMBL" id="JAEKMH010000002">
    <property type="protein sequence ID" value="MBJ3785559.1"/>
    <property type="molecule type" value="Genomic_DNA"/>
</dbReference>
<dbReference type="Gene3D" id="3.30.70.1070">
    <property type="entry name" value="Sporulation related repeat"/>
    <property type="match status" value="1"/>
</dbReference>
<feature type="region of interest" description="Disordered" evidence="1">
    <location>
        <begin position="504"/>
        <end position="526"/>
    </location>
</feature>
<evidence type="ECO:0000313" key="4">
    <source>
        <dbReference type="EMBL" id="MBJ3785559.1"/>
    </source>
</evidence>
<comment type="caution">
    <text evidence="4">The sequence shown here is derived from an EMBL/GenBank/DDBJ whole genome shotgun (WGS) entry which is preliminary data.</text>
</comment>
<feature type="region of interest" description="Disordered" evidence="1">
    <location>
        <begin position="96"/>
        <end position="125"/>
    </location>
</feature>
<keyword evidence="2" id="KW-1133">Transmembrane helix</keyword>
<keyword evidence="2" id="KW-0472">Membrane</keyword>
<accession>A0A934IRP5</accession>
<dbReference type="PROSITE" id="PS51724">
    <property type="entry name" value="SPOR"/>
    <property type="match status" value="1"/>
</dbReference>
<protein>
    <submittedName>
        <fullName evidence="4">SPOR domain-containing protein</fullName>
    </submittedName>
</protein>
<evidence type="ECO:0000256" key="1">
    <source>
        <dbReference type="SAM" id="MobiDB-lite"/>
    </source>
</evidence>
<dbReference type="GO" id="GO:0042834">
    <property type="term" value="F:peptidoglycan binding"/>
    <property type="evidence" value="ECO:0007669"/>
    <property type="project" value="InterPro"/>
</dbReference>
<dbReference type="InterPro" id="IPR036680">
    <property type="entry name" value="SPOR-like_sf"/>
</dbReference>
<proteinExistence type="predicted"/>
<sequence length="681" mass="67962">MAAQTDAPDDLIAELARLMADDAKVTPPPANDKSAPIRIPGDAPGPRFDFSASSNLASNQAPASPVRIPGADAAPAASANNEAFPFNFDFTPSVAKPPAAPAPVPTTPAPVVAPAQPVPPAEQPVSAADETGELDHDSLADLIAAELAADLGADRQPESAAPVAPAPAKPAADSFGVPPVFGLGSSQPVASSAPVAREPAPTPAPQAPRPEVAARAREDDAVDPLDEIERLVGPAVRLNTASPAPAPALRSLATPVMPEPVIPEPAKAQPAPAPAAIGSVDEAILAAAAATGAHVEWVNAGSPDVDDIAMEAEPEVAPARSRVRGFRMSRAVAGPLVAVGLLAIAGFGLYWLLGQGGATTGPAPVIVADTTPTKEVPEVDTSASAQQSVVFNEISGASANVEEQIVSRDQSDTEAVVAANTPAATSGVIPDATGTTVDPNQDGLVNRKVRTVTVRPDGTIVSGDDSMAGTAILPVDRPNVPDVPGADFTTPDLIANASAEAEAAAATTPIDPATVPATPTAPAAEPGSSIAVVDATGQPITGRSVTVPMQRPSDFSAMASAAIASANAAPALAAPNTTTTATTPVAAAPQEAAPTATAPTGTAAAYVQLASQRSEAEAQATVQAINTRYGVLFGGASPQIQRVDLGERGIYYRVLVPAASREGAANICTNVKAAGGDCLVL</sequence>
<dbReference type="RefSeq" id="WP_198876730.1">
    <property type="nucleotide sequence ID" value="NZ_JAEKMH010000002.1"/>
</dbReference>
<dbReference type="InterPro" id="IPR007730">
    <property type="entry name" value="SPOR-like_dom"/>
</dbReference>
<feature type="transmembrane region" description="Helical" evidence="2">
    <location>
        <begin position="331"/>
        <end position="353"/>
    </location>
</feature>
<organism evidence="4 5">
    <name type="scientific">Devosia sediminis</name>
    <dbReference type="NCBI Taxonomy" id="2798801"/>
    <lineage>
        <taxon>Bacteria</taxon>
        <taxon>Pseudomonadati</taxon>
        <taxon>Pseudomonadota</taxon>
        <taxon>Alphaproteobacteria</taxon>
        <taxon>Hyphomicrobiales</taxon>
        <taxon>Devosiaceae</taxon>
        <taxon>Devosia</taxon>
    </lineage>
</organism>
<dbReference type="Pfam" id="PF05036">
    <property type="entry name" value="SPOR"/>
    <property type="match status" value="1"/>
</dbReference>
<evidence type="ECO:0000259" key="3">
    <source>
        <dbReference type="PROSITE" id="PS51724"/>
    </source>
</evidence>
<feature type="domain" description="SPOR" evidence="3">
    <location>
        <begin position="599"/>
        <end position="681"/>
    </location>
</feature>
<feature type="compositionally biased region" description="Pro residues" evidence="1">
    <location>
        <begin position="98"/>
        <end position="108"/>
    </location>
</feature>
<feature type="compositionally biased region" description="Low complexity" evidence="1">
    <location>
        <begin position="186"/>
        <end position="199"/>
    </location>
</feature>
<evidence type="ECO:0000256" key="2">
    <source>
        <dbReference type="SAM" id="Phobius"/>
    </source>
</evidence>
<dbReference type="Proteomes" id="UP000602124">
    <property type="component" value="Unassembled WGS sequence"/>
</dbReference>
<name>A0A934IRP5_9HYPH</name>
<feature type="region of interest" description="Disordered" evidence="1">
    <location>
        <begin position="186"/>
        <end position="222"/>
    </location>
</feature>
<feature type="compositionally biased region" description="Polar residues" evidence="1">
    <location>
        <begin position="51"/>
        <end position="62"/>
    </location>
</feature>
<evidence type="ECO:0000313" key="5">
    <source>
        <dbReference type="Proteomes" id="UP000602124"/>
    </source>
</evidence>
<keyword evidence="5" id="KW-1185">Reference proteome</keyword>
<keyword evidence="2" id="KW-0812">Transmembrane</keyword>
<gene>
    <name evidence="4" type="ORF">JEQ47_12590</name>
</gene>
<reference evidence="4" key="1">
    <citation type="submission" date="2020-12" db="EMBL/GenBank/DDBJ databases">
        <title>Devosia sp. MSA67 isolated from Mo River.</title>
        <authorList>
            <person name="Ma F."/>
            <person name="Zi Z."/>
        </authorList>
    </citation>
    <scope>NUCLEOTIDE SEQUENCE</scope>
    <source>
        <strain evidence="4">MSA67</strain>
    </source>
</reference>
<dbReference type="AlphaFoldDB" id="A0A934IRP5"/>